<dbReference type="RefSeq" id="WP_144306284.1">
    <property type="nucleotide sequence ID" value="NZ_CP039543.1"/>
</dbReference>
<dbReference type="EMBL" id="QMIF01000011">
    <property type="protein sequence ID" value="TVM32272.1"/>
    <property type="molecule type" value="Genomic_DNA"/>
</dbReference>
<evidence type="ECO:0000313" key="2">
    <source>
        <dbReference type="EMBL" id="TVM32272.1"/>
    </source>
</evidence>
<name>A0A6P1ZHL6_9BACT</name>
<reference evidence="2 3" key="1">
    <citation type="submission" date="2018-06" db="EMBL/GenBank/DDBJ databases">
        <title>Complete genome of Desulfovibrio marinus P48SEP.</title>
        <authorList>
            <person name="Crispim J.S."/>
            <person name="Vidigal P.M.P."/>
            <person name="Silva L.C.F."/>
            <person name="Araujo L.C."/>
            <person name="Laguardia C.N."/>
            <person name="Dias R.S."/>
            <person name="Sousa M.P."/>
            <person name="Paula S.O."/>
            <person name="Silva C."/>
        </authorList>
    </citation>
    <scope>NUCLEOTIDE SEQUENCE [LARGE SCALE GENOMIC DNA]</scope>
    <source>
        <strain evidence="2 3">P48SEP</strain>
    </source>
</reference>
<reference evidence="1 4" key="2">
    <citation type="submission" date="2019-04" db="EMBL/GenBank/DDBJ databases">
        <title>Isolation and culture of sulfate reducing bacteria from the cold seep of the South China Sea.</title>
        <authorList>
            <person name="Sun C."/>
            <person name="Liu R."/>
        </authorList>
    </citation>
    <scope>NUCLEOTIDE SEQUENCE [LARGE SCALE GENOMIC DNA]</scope>
    <source>
        <strain evidence="1 4">CS1</strain>
    </source>
</reference>
<dbReference type="Proteomes" id="UP000503251">
    <property type="component" value="Chromosome"/>
</dbReference>
<protein>
    <submittedName>
        <fullName evidence="2">Uncharacterized protein</fullName>
    </submittedName>
</protein>
<proteinExistence type="predicted"/>
<dbReference type="OrthoDB" id="9891780at2"/>
<dbReference type="Proteomes" id="UP000434052">
    <property type="component" value="Unassembled WGS sequence"/>
</dbReference>
<sequence>MRRKLESWAAAVGLAEEGCHDGALEIMRELKQLEHSTKAKIIVIADDDALTNDRSMHLAGLAQRLASEILFISSNRRFSTGAKLPKTVLGLQELLSKSVQLVYIPSAGHVERVLKTALHSMHHVEFAVLVGNQDRGLSAKLNVPVFTL</sequence>
<evidence type="ECO:0000313" key="3">
    <source>
        <dbReference type="Proteomes" id="UP000434052"/>
    </source>
</evidence>
<organism evidence="2 3">
    <name type="scientific">Oceanidesulfovibrio marinus</name>
    <dbReference type="NCBI Taxonomy" id="370038"/>
    <lineage>
        <taxon>Bacteria</taxon>
        <taxon>Pseudomonadati</taxon>
        <taxon>Thermodesulfobacteriota</taxon>
        <taxon>Desulfovibrionia</taxon>
        <taxon>Desulfovibrionales</taxon>
        <taxon>Desulfovibrionaceae</taxon>
        <taxon>Oceanidesulfovibrio</taxon>
    </lineage>
</organism>
<accession>A0A6P1ZHL6</accession>
<dbReference type="EMBL" id="CP039543">
    <property type="protein sequence ID" value="QJT10322.1"/>
    <property type="molecule type" value="Genomic_DNA"/>
</dbReference>
<evidence type="ECO:0000313" key="4">
    <source>
        <dbReference type="Proteomes" id="UP000503251"/>
    </source>
</evidence>
<evidence type="ECO:0000313" key="1">
    <source>
        <dbReference type="EMBL" id="QJT10322.1"/>
    </source>
</evidence>
<gene>
    <name evidence="2" type="ORF">DQK91_15425</name>
    <name evidence="1" type="ORF">E8L03_15895</name>
</gene>
<keyword evidence="4" id="KW-1185">Reference proteome</keyword>
<dbReference type="AlphaFoldDB" id="A0A6P1ZHL6"/>